<proteinExistence type="predicted"/>
<dbReference type="Proteomes" id="UP001108025">
    <property type="component" value="Unassembled WGS sequence"/>
</dbReference>
<sequence>MKNELSWSEKHITTRIPAYKKFIKKFESNTEEYLNKGLSKTQGRFLEIYNRLNYEKAKEGYAFKIAVLYKNRLQCSLYISSLKAFFSQMDLLEFSDKHTYIYQDIPNQFEICIKNELEKEKFLSDLWVKELEKRTDLSSGLTLTQIDERRAYHLLKHMIEAEKLGIEITPFIEEHTEDQIVSVNLTGKKTVPNLMVSFRKKTLAKF</sequence>
<protein>
    <submittedName>
        <fullName evidence="1">Uncharacterized protein</fullName>
    </submittedName>
</protein>
<gene>
    <name evidence="1" type="ORF">LO744_11590</name>
</gene>
<evidence type="ECO:0000313" key="1">
    <source>
        <dbReference type="EMBL" id="MCD1117499.1"/>
    </source>
</evidence>
<evidence type="ECO:0000313" key="2">
    <source>
        <dbReference type="Proteomes" id="UP001108025"/>
    </source>
</evidence>
<accession>A0A9Q3V5I6</accession>
<reference evidence="1" key="1">
    <citation type="submission" date="2021-11" db="EMBL/GenBank/DDBJ databases">
        <title>Description of novel Chryseobacterium species.</title>
        <authorList>
            <person name="Saticioglu I.B."/>
            <person name="Ay H."/>
            <person name="Altun S."/>
            <person name="Duman M."/>
        </authorList>
    </citation>
    <scope>NUCLEOTIDE SEQUENCE</scope>
    <source>
        <strain evidence="1">C-17</strain>
    </source>
</reference>
<comment type="caution">
    <text evidence="1">The sequence shown here is derived from an EMBL/GenBank/DDBJ whole genome shotgun (WGS) entry which is preliminary data.</text>
</comment>
<dbReference type="EMBL" id="JAJNAY010000001">
    <property type="protein sequence ID" value="MCD1117499.1"/>
    <property type="molecule type" value="Genomic_DNA"/>
</dbReference>
<dbReference type="AlphaFoldDB" id="A0A9Q3V5I6"/>
<keyword evidence="2" id="KW-1185">Reference proteome</keyword>
<organism evidence="1 2">
    <name type="scientific">Chryseobacterium turcicum</name>
    <dbReference type="NCBI Taxonomy" id="2898076"/>
    <lineage>
        <taxon>Bacteria</taxon>
        <taxon>Pseudomonadati</taxon>
        <taxon>Bacteroidota</taxon>
        <taxon>Flavobacteriia</taxon>
        <taxon>Flavobacteriales</taxon>
        <taxon>Weeksellaceae</taxon>
        <taxon>Chryseobacterium group</taxon>
        <taxon>Chryseobacterium</taxon>
    </lineage>
</organism>
<name>A0A9Q3V5I6_9FLAO</name>
<dbReference type="RefSeq" id="WP_230669437.1">
    <property type="nucleotide sequence ID" value="NZ_JAJNAY010000001.1"/>
</dbReference>